<reference evidence="8" key="1">
    <citation type="submission" date="2022-12" db="EMBL/GenBank/DDBJ databases">
        <title>Jiella pelagia sp. nov., isolated from phosphonate enriched culture of Northwest Pacific surface seawater.</title>
        <authorList>
            <person name="Shin D.Y."/>
            <person name="Hwang C.Y."/>
        </authorList>
    </citation>
    <scope>NUCLEOTIDE SEQUENCE</scope>
    <source>
        <strain evidence="8">HL-NP1</strain>
    </source>
</reference>
<dbReference type="InterPro" id="IPR002938">
    <property type="entry name" value="FAD-bd"/>
</dbReference>
<gene>
    <name evidence="8" type="ORF">OH818_17025</name>
</gene>
<evidence type="ECO:0000313" key="8">
    <source>
        <dbReference type="EMBL" id="WAP67269.1"/>
    </source>
</evidence>
<evidence type="ECO:0000256" key="4">
    <source>
        <dbReference type="ARBA" id="ARBA00023002"/>
    </source>
</evidence>
<keyword evidence="4" id="KW-0560">Oxidoreductase</keyword>
<dbReference type="GO" id="GO:0004497">
    <property type="term" value="F:monooxygenase activity"/>
    <property type="evidence" value="ECO:0007669"/>
    <property type="project" value="UniProtKB-KW"/>
</dbReference>
<accession>A0ABY7BUX4</accession>
<feature type="region of interest" description="Disordered" evidence="6">
    <location>
        <begin position="391"/>
        <end position="415"/>
    </location>
</feature>
<organism evidence="8 9">
    <name type="scientific">Jiella pelagia</name>
    <dbReference type="NCBI Taxonomy" id="2986949"/>
    <lineage>
        <taxon>Bacteria</taxon>
        <taxon>Pseudomonadati</taxon>
        <taxon>Pseudomonadota</taxon>
        <taxon>Alphaproteobacteria</taxon>
        <taxon>Hyphomicrobiales</taxon>
        <taxon>Aurantimonadaceae</taxon>
        <taxon>Jiella</taxon>
    </lineage>
</organism>
<evidence type="ECO:0000259" key="7">
    <source>
        <dbReference type="Pfam" id="PF01494"/>
    </source>
</evidence>
<evidence type="ECO:0000256" key="5">
    <source>
        <dbReference type="ARBA" id="ARBA00023033"/>
    </source>
</evidence>
<comment type="cofactor">
    <cofactor evidence="1">
        <name>FAD</name>
        <dbReference type="ChEBI" id="CHEBI:57692"/>
    </cofactor>
</comment>
<evidence type="ECO:0000256" key="6">
    <source>
        <dbReference type="SAM" id="MobiDB-lite"/>
    </source>
</evidence>
<dbReference type="RefSeq" id="WP_268879720.1">
    <property type="nucleotide sequence ID" value="NZ_CP114029.1"/>
</dbReference>
<dbReference type="InterPro" id="IPR036188">
    <property type="entry name" value="FAD/NAD-bd_sf"/>
</dbReference>
<feature type="domain" description="FAD-binding" evidence="7">
    <location>
        <begin position="9"/>
        <end position="342"/>
    </location>
</feature>
<proteinExistence type="predicted"/>
<dbReference type="InterPro" id="IPR050493">
    <property type="entry name" value="FAD-dep_Monooxygenase_BioMet"/>
</dbReference>
<keyword evidence="3" id="KW-0274">FAD</keyword>
<feature type="compositionally biased region" description="Basic and acidic residues" evidence="6">
    <location>
        <begin position="404"/>
        <end position="415"/>
    </location>
</feature>
<evidence type="ECO:0000313" key="9">
    <source>
        <dbReference type="Proteomes" id="UP001164020"/>
    </source>
</evidence>
<dbReference type="PRINTS" id="PR00420">
    <property type="entry name" value="RNGMNOXGNASE"/>
</dbReference>
<dbReference type="SUPFAM" id="SSF54373">
    <property type="entry name" value="FAD-linked reductases, C-terminal domain"/>
    <property type="match status" value="1"/>
</dbReference>
<dbReference type="EMBL" id="CP114029">
    <property type="protein sequence ID" value="WAP67269.1"/>
    <property type="molecule type" value="Genomic_DNA"/>
</dbReference>
<keyword evidence="2" id="KW-0285">Flavoprotein</keyword>
<keyword evidence="9" id="KW-1185">Reference proteome</keyword>
<dbReference type="Proteomes" id="UP001164020">
    <property type="component" value="Chromosome"/>
</dbReference>
<evidence type="ECO:0000256" key="1">
    <source>
        <dbReference type="ARBA" id="ARBA00001974"/>
    </source>
</evidence>
<protein>
    <submittedName>
        <fullName evidence="8">FAD-dependent monooxygenase</fullName>
    </submittedName>
</protein>
<sequence length="415" mass="43820">MSRSQTTIAIAIVGGGIAGLTAALCLARVGLRSTIFERADELSEVGAGLQLSPNALSVMELLGLLPALQRAGTEASHVELKRGLSGRTITEVPVHAGDGTPYLSIHRADLQTVLRDAVEREPKITLRLGATLASVRPGAGSVKIGLANGGDTITADLLIAADGVRSAVAEILGLAPAVPTGTTAWRTTIEAAEAADPFDDGAGIRAWLGPRRHAVAYPIRAGRAVNLVMIAQTDESPNAARNLSAGFSNWDEQLVDLARRASAPTPWPLFATPVSRPFVLSDGRIVLLGDAAHAMAPYAAQGAGMAIEDAAVLADALARTGEPRAAAELYEAERRPRIDRVRKRVGFHRFVYHLAPPLSLGRDMVLALRPKAALRGDLAWLYDWRAPDLTHGHQDGSGPQPSGRTERRAASDRLP</sequence>
<dbReference type="Pfam" id="PF01494">
    <property type="entry name" value="FAD_binding_3"/>
    <property type="match status" value="1"/>
</dbReference>
<evidence type="ECO:0000256" key="3">
    <source>
        <dbReference type="ARBA" id="ARBA00022827"/>
    </source>
</evidence>
<dbReference type="PANTHER" id="PTHR13789">
    <property type="entry name" value="MONOOXYGENASE"/>
    <property type="match status" value="1"/>
</dbReference>
<dbReference type="Gene3D" id="3.50.50.60">
    <property type="entry name" value="FAD/NAD(P)-binding domain"/>
    <property type="match status" value="1"/>
</dbReference>
<keyword evidence="5 8" id="KW-0503">Monooxygenase</keyword>
<name>A0ABY7BUX4_9HYPH</name>
<evidence type="ECO:0000256" key="2">
    <source>
        <dbReference type="ARBA" id="ARBA00022630"/>
    </source>
</evidence>
<dbReference type="PANTHER" id="PTHR13789:SF318">
    <property type="entry name" value="GERANYLGERANYL DIPHOSPHATE REDUCTASE"/>
    <property type="match status" value="1"/>
</dbReference>
<dbReference type="SUPFAM" id="SSF51905">
    <property type="entry name" value="FAD/NAD(P)-binding domain"/>
    <property type="match status" value="1"/>
</dbReference>